<evidence type="ECO:0000313" key="10">
    <source>
        <dbReference type="EMBL" id="SDK55510.1"/>
    </source>
</evidence>
<evidence type="ECO:0000256" key="7">
    <source>
        <dbReference type="ARBA" id="ARBA00023049"/>
    </source>
</evidence>
<accession>A0A1G9CV17</accession>
<dbReference type="GO" id="GO:0008237">
    <property type="term" value="F:metallopeptidase activity"/>
    <property type="evidence" value="ECO:0007669"/>
    <property type="project" value="UniProtKB-KW"/>
</dbReference>
<feature type="compositionally biased region" description="Basic and acidic residues" evidence="9">
    <location>
        <begin position="33"/>
        <end position="46"/>
    </location>
</feature>
<comment type="catalytic activity">
    <reaction evidence="1">
        <text>D-alanyl-D-alanine + H2O = 2 D-alanine</text>
        <dbReference type="Rhea" id="RHEA:20661"/>
        <dbReference type="ChEBI" id="CHEBI:15377"/>
        <dbReference type="ChEBI" id="CHEBI:57416"/>
        <dbReference type="ChEBI" id="CHEBI:57822"/>
        <dbReference type="EC" id="3.4.13.22"/>
    </reaction>
</comment>
<dbReference type="GO" id="GO:0006508">
    <property type="term" value="P:proteolysis"/>
    <property type="evidence" value="ECO:0007669"/>
    <property type="project" value="UniProtKB-KW"/>
</dbReference>
<dbReference type="GO" id="GO:0071555">
    <property type="term" value="P:cell wall organization"/>
    <property type="evidence" value="ECO:0007669"/>
    <property type="project" value="UniProtKB-KW"/>
</dbReference>
<evidence type="ECO:0000256" key="8">
    <source>
        <dbReference type="ARBA" id="ARBA00023316"/>
    </source>
</evidence>
<keyword evidence="5" id="KW-0862">Zinc</keyword>
<reference evidence="11" key="1">
    <citation type="submission" date="2016-10" db="EMBL/GenBank/DDBJ databases">
        <authorList>
            <person name="Varghese N."/>
            <person name="Submissions S."/>
        </authorList>
    </citation>
    <scope>NUCLEOTIDE SEQUENCE [LARGE SCALE GENOMIC DNA]</scope>
    <source>
        <strain evidence="11">DSM 45460</strain>
    </source>
</reference>
<keyword evidence="6" id="KW-0224">Dipeptidase</keyword>
<proteinExistence type="predicted"/>
<evidence type="ECO:0000256" key="6">
    <source>
        <dbReference type="ARBA" id="ARBA00022997"/>
    </source>
</evidence>
<keyword evidence="3" id="KW-0479">Metal-binding</keyword>
<name>A0A1G9CV17_ACTMZ</name>
<evidence type="ECO:0000313" key="11">
    <source>
        <dbReference type="Proteomes" id="UP000199213"/>
    </source>
</evidence>
<feature type="region of interest" description="Disordered" evidence="9">
    <location>
        <begin position="1"/>
        <end position="48"/>
    </location>
</feature>
<dbReference type="AlphaFoldDB" id="A0A1G9CV17"/>
<evidence type="ECO:0000256" key="9">
    <source>
        <dbReference type="SAM" id="MobiDB-lite"/>
    </source>
</evidence>
<dbReference type="PANTHER" id="PTHR43126:SF2">
    <property type="entry name" value="D-ALANYL-D-ALANINE DIPEPTIDASE"/>
    <property type="match status" value="1"/>
</dbReference>
<protein>
    <submittedName>
        <fullName evidence="10">D-alanyl-D-alanine dipeptidase</fullName>
    </submittedName>
</protein>
<dbReference type="InterPro" id="IPR000755">
    <property type="entry name" value="A_A_dipeptidase"/>
</dbReference>
<feature type="compositionally biased region" description="Polar residues" evidence="9">
    <location>
        <begin position="17"/>
        <end position="28"/>
    </location>
</feature>
<keyword evidence="8" id="KW-0961">Cell wall biogenesis/degradation</keyword>
<dbReference type="SUPFAM" id="SSF55166">
    <property type="entry name" value="Hedgehog/DD-peptidase"/>
    <property type="match status" value="1"/>
</dbReference>
<dbReference type="Pfam" id="PF01427">
    <property type="entry name" value="Peptidase_M15"/>
    <property type="match status" value="1"/>
</dbReference>
<dbReference type="Proteomes" id="UP000199213">
    <property type="component" value="Unassembled WGS sequence"/>
</dbReference>
<dbReference type="PANTHER" id="PTHR43126">
    <property type="entry name" value="D-ALANYL-D-ALANINE DIPEPTIDASE"/>
    <property type="match status" value="1"/>
</dbReference>
<evidence type="ECO:0000256" key="4">
    <source>
        <dbReference type="ARBA" id="ARBA00022801"/>
    </source>
</evidence>
<evidence type="ECO:0000256" key="5">
    <source>
        <dbReference type="ARBA" id="ARBA00022833"/>
    </source>
</evidence>
<organism evidence="10 11">
    <name type="scientific">Actinopolyspora mzabensis</name>
    <dbReference type="NCBI Taxonomy" id="995066"/>
    <lineage>
        <taxon>Bacteria</taxon>
        <taxon>Bacillati</taxon>
        <taxon>Actinomycetota</taxon>
        <taxon>Actinomycetes</taxon>
        <taxon>Actinopolysporales</taxon>
        <taxon>Actinopolysporaceae</taxon>
        <taxon>Actinopolyspora</taxon>
    </lineage>
</organism>
<sequence length="273" mass="29602">MAGPFHIGEDHRHRRSSWSAPDGSSVTSGGEGRGARPIDPSERPENRPFVAAARTSGRCGDTRCIHSVDGMTILLSDQRVRAIGVRDNGEPLVPLDFASGVVVRSGLANRLYDARGALPSGVDLRVLEGHRGASDQQAIIEDYTSELRVLHPDADEAELDRLSSRFVAPIAVAPHVAGAAVDLTLVDDGGEELWMGTAVDATPEHSDGACWFDAEVDRTARHNRTILARALKGAGLVNYPTEWWHWSYGDRYWALLTEREHAVYGPVEAKAPA</sequence>
<keyword evidence="4" id="KW-0378">Hydrolase</keyword>
<evidence type="ECO:0000256" key="3">
    <source>
        <dbReference type="ARBA" id="ARBA00022723"/>
    </source>
</evidence>
<dbReference type="GO" id="GO:0046872">
    <property type="term" value="F:metal ion binding"/>
    <property type="evidence" value="ECO:0007669"/>
    <property type="project" value="UniProtKB-KW"/>
</dbReference>
<evidence type="ECO:0000256" key="2">
    <source>
        <dbReference type="ARBA" id="ARBA00022670"/>
    </source>
</evidence>
<dbReference type="Gene3D" id="3.30.1380.10">
    <property type="match status" value="1"/>
</dbReference>
<dbReference type="EMBL" id="FNFM01000009">
    <property type="protein sequence ID" value="SDK55510.1"/>
    <property type="molecule type" value="Genomic_DNA"/>
</dbReference>
<keyword evidence="11" id="KW-1185">Reference proteome</keyword>
<keyword evidence="2" id="KW-0645">Protease</keyword>
<keyword evidence="7" id="KW-0482">Metalloprotease</keyword>
<evidence type="ECO:0000256" key="1">
    <source>
        <dbReference type="ARBA" id="ARBA00001362"/>
    </source>
</evidence>
<dbReference type="GO" id="GO:0160237">
    <property type="term" value="F:D-Ala-D-Ala dipeptidase activity"/>
    <property type="evidence" value="ECO:0007669"/>
    <property type="project" value="UniProtKB-EC"/>
</dbReference>
<dbReference type="InterPro" id="IPR009045">
    <property type="entry name" value="Zn_M74/Hedgehog-like"/>
</dbReference>
<gene>
    <name evidence="10" type="ORF">SAMN04487820_109102</name>
</gene>